<evidence type="ECO:0000259" key="1">
    <source>
        <dbReference type="Pfam" id="PF12697"/>
    </source>
</evidence>
<dbReference type="SUPFAM" id="SSF53474">
    <property type="entry name" value="alpha/beta-Hydrolases"/>
    <property type="match status" value="1"/>
</dbReference>
<dbReference type="PANTHER" id="PTHR47280:SF1">
    <property type="entry name" value="PHEOPHYTINASE, CHLOROPLASTIC"/>
    <property type="match status" value="1"/>
</dbReference>
<sequence length="524" mass="58827">MEIISCHAARFCYVVNFRGSKLPIAKEKGCFSVVIEPGFASSRYSHLYSLRLKRPGQCRPSTAVCSLNRYEHVVNSSVLSETYYSNVLDGEKGVSSLTDISQSTPKVSIPSLPDEDNGDDVAPISSCFWEWRPKLNVHYKTSGSGNVDSPPILFLPGFGVGSFHYDKQLKDLGRDYRAWALDFLGQGMSLPHEDPTLRSKDGNKYMLAGQNDPWGFGDESETWAKELVYSVDLWKDQVQSFVEEVIKEPVYIVGNSLGGFVALYFAACNPEMVKGVTLLNATPFWGFIPNPERSPRLSRLFPWAGTFPLPSGVRKLIEVLWQKISDPRSIAEILKQVYADHSTDVDEVFCRIIKTTQHPAAAASFASIMFAPRGQLSFKEALYRCQMNNIPICLTYGKEDPWVMPIFGLWVKKQVPDAPYYEISPAGHCPHDEVPEVVNFLLRGWIKNLESDGSVVLPLLDDPKNADYGVTKDLEFSRQGSIKSVRVHFHGSKFSVWNWLSSQFKPLFKSMEYLVSRGVEDVSA</sequence>
<dbReference type="InterPro" id="IPR044211">
    <property type="entry name" value="PPH_chloroplastic"/>
</dbReference>
<name>A0ABR0VYV4_REHGL</name>
<dbReference type="InterPro" id="IPR029058">
    <property type="entry name" value="AB_hydrolase_fold"/>
</dbReference>
<evidence type="ECO:0000313" key="3">
    <source>
        <dbReference type="Proteomes" id="UP001318860"/>
    </source>
</evidence>
<organism evidence="2 3">
    <name type="scientific">Rehmannia glutinosa</name>
    <name type="common">Chinese foxglove</name>
    <dbReference type="NCBI Taxonomy" id="99300"/>
    <lineage>
        <taxon>Eukaryota</taxon>
        <taxon>Viridiplantae</taxon>
        <taxon>Streptophyta</taxon>
        <taxon>Embryophyta</taxon>
        <taxon>Tracheophyta</taxon>
        <taxon>Spermatophyta</taxon>
        <taxon>Magnoliopsida</taxon>
        <taxon>eudicotyledons</taxon>
        <taxon>Gunneridae</taxon>
        <taxon>Pentapetalae</taxon>
        <taxon>asterids</taxon>
        <taxon>lamiids</taxon>
        <taxon>Lamiales</taxon>
        <taxon>Orobanchaceae</taxon>
        <taxon>Rehmannieae</taxon>
        <taxon>Rehmannia</taxon>
    </lineage>
</organism>
<protein>
    <recommendedName>
        <fullName evidence="1">AB hydrolase-1 domain-containing protein</fullName>
    </recommendedName>
</protein>
<proteinExistence type="predicted"/>
<dbReference type="Gene3D" id="3.40.50.1820">
    <property type="entry name" value="alpha/beta hydrolase"/>
    <property type="match status" value="1"/>
</dbReference>
<dbReference type="InterPro" id="IPR000073">
    <property type="entry name" value="AB_hydrolase_1"/>
</dbReference>
<comment type="caution">
    <text evidence="2">The sequence shown here is derived from an EMBL/GenBank/DDBJ whole genome shotgun (WGS) entry which is preliminary data.</text>
</comment>
<evidence type="ECO:0000313" key="2">
    <source>
        <dbReference type="EMBL" id="KAK6140513.1"/>
    </source>
</evidence>
<dbReference type="Pfam" id="PF12697">
    <property type="entry name" value="Abhydrolase_6"/>
    <property type="match status" value="1"/>
</dbReference>
<keyword evidence="3" id="KW-1185">Reference proteome</keyword>
<accession>A0ABR0VYV4</accession>
<dbReference type="Proteomes" id="UP001318860">
    <property type="component" value="Unassembled WGS sequence"/>
</dbReference>
<dbReference type="EMBL" id="JABTTQ020000320">
    <property type="protein sequence ID" value="KAK6140513.1"/>
    <property type="molecule type" value="Genomic_DNA"/>
</dbReference>
<reference evidence="2 3" key="1">
    <citation type="journal article" date="2021" name="Comput. Struct. Biotechnol. J.">
        <title>De novo genome assembly of the potent medicinal plant Rehmannia glutinosa using nanopore technology.</title>
        <authorList>
            <person name="Ma L."/>
            <person name="Dong C."/>
            <person name="Song C."/>
            <person name="Wang X."/>
            <person name="Zheng X."/>
            <person name="Niu Y."/>
            <person name="Chen S."/>
            <person name="Feng W."/>
        </authorList>
    </citation>
    <scope>NUCLEOTIDE SEQUENCE [LARGE SCALE GENOMIC DNA]</scope>
    <source>
        <strain evidence="2">DH-2019</strain>
    </source>
</reference>
<dbReference type="PANTHER" id="PTHR47280">
    <property type="entry name" value="PHEOPHYTINASE, CHLOROPLASTIC"/>
    <property type="match status" value="1"/>
</dbReference>
<gene>
    <name evidence="2" type="ORF">DH2020_025743</name>
</gene>
<feature type="domain" description="AB hydrolase-1" evidence="1">
    <location>
        <begin position="152"/>
        <end position="438"/>
    </location>
</feature>